<dbReference type="InterPro" id="IPR052016">
    <property type="entry name" value="Bact_Sigma-Reg"/>
</dbReference>
<dbReference type="InterPro" id="IPR001932">
    <property type="entry name" value="PPM-type_phosphatase-like_dom"/>
</dbReference>
<comment type="caution">
    <text evidence="3">The sequence shown here is derived from an EMBL/GenBank/DDBJ whole genome shotgun (WGS) entry which is preliminary data.</text>
</comment>
<feature type="domain" description="PPM-type phosphatase" evidence="2">
    <location>
        <begin position="169"/>
        <end position="366"/>
    </location>
</feature>
<evidence type="ECO:0000313" key="3">
    <source>
        <dbReference type="EMBL" id="HFG19651.1"/>
    </source>
</evidence>
<dbReference type="RefSeq" id="WP_409655788.1">
    <property type="nucleotide sequence ID" value="NZ_JBKBUW010000016.1"/>
</dbReference>
<evidence type="ECO:0000256" key="1">
    <source>
        <dbReference type="ARBA" id="ARBA00022801"/>
    </source>
</evidence>
<dbReference type="GO" id="GO:0016791">
    <property type="term" value="F:phosphatase activity"/>
    <property type="evidence" value="ECO:0007669"/>
    <property type="project" value="TreeGrafter"/>
</dbReference>
<dbReference type="PANTHER" id="PTHR43156">
    <property type="entry name" value="STAGE II SPORULATION PROTEIN E-RELATED"/>
    <property type="match status" value="1"/>
</dbReference>
<reference evidence="3" key="1">
    <citation type="journal article" date="2020" name="mSystems">
        <title>Genome- and Community-Level Interaction Insights into Carbon Utilization and Element Cycling Functions of Hydrothermarchaeota in Hydrothermal Sediment.</title>
        <authorList>
            <person name="Zhou Z."/>
            <person name="Liu Y."/>
            <person name="Xu W."/>
            <person name="Pan J."/>
            <person name="Luo Z.H."/>
            <person name="Li M."/>
        </authorList>
    </citation>
    <scope>NUCLEOTIDE SEQUENCE [LARGE SCALE GENOMIC DNA]</scope>
    <source>
        <strain evidence="3">SpSt-524</strain>
    </source>
</reference>
<protein>
    <submittedName>
        <fullName evidence="3">Serine/threonine-protein phosphatase</fullName>
    </submittedName>
</protein>
<proteinExistence type="predicted"/>
<dbReference type="EMBL" id="DSWI01000009">
    <property type="protein sequence ID" value="HFG19651.1"/>
    <property type="molecule type" value="Genomic_DNA"/>
</dbReference>
<evidence type="ECO:0000259" key="2">
    <source>
        <dbReference type="SMART" id="SM00331"/>
    </source>
</evidence>
<organism evidence="3">
    <name type="scientific">Meiothermus ruber</name>
    <dbReference type="NCBI Taxonomy" id="277"/>
    <lineage>
        <taxon>Bacteria</taxon>
        <taxon>Thermotogati</taxon>
        <taxon>Deinococcota</taxon>
        <taxon>Deinococci</taxon>
        <taxon>Thermales</taxon>
        <taxon>Thermaceae</taxon>
        <taxon>Meiothermus</taxon>
    </lineage>
</organism>
<keyword evidence="1" id="KW-0378">Hydrolase</keyword>
<dbReference type="Gene3D" id="3.60.40.10">
    <property type="entry name" value="PPM-type phosphatase domain"/>
    <property type="match status" value="1"/>
</dbReference>
<gene>
    <name evidence="3" type="ORF">ENS82_02880</name>
</gene>
<name>A0A7C3DIW0_MEIRU</name>
<dbReference type="SMART" id="SM00331">
    <property type="entry name" value="PP2C_SIG"/>
    <property type="match status" value="1"/>
</dbReference>
<dbReference type="Pfam" id="PF07228">
    <property type="entry name" value="SpoIIE"/>
    <property type="match status" value="1"/>
</dbReference>
<dbReference type="SUPFAM" id="SSF81606">
    <property type="entry name" value="PP2C-like"/>
    <property type="match status" value="1"/>
</dbReference>
<dbReference type="AlphaFoldDB" id="A0A7C3DIW0"/>
<dbReference type="InterPro" id="IPR036457">
    <property type="entry name" value="PPM-type-like_dom_sf"/>
</dbReference>
<dbReference type="PANTHER" id="PTHR43156:SF2">
    <property type="entry name" value="STAGE II SPORULATION PROTEIN E"/>
    <property type="match status" value="1"/>
</dbReference>
<accession>A0A7C3DIW0</accession>
<sequence length="373" mass="40585">MPDTALQELENLSEALADCYDRTVWLEHLMVRSAQIASEADVLALLSEAAQELSCAGAAICARGRWLQEVPSWLAALPAPAKRLQRREEALYAVAFPGGWLALWGRSRPFSAHDQRIVDALAQMIGVSLERLEDQALRERLRLEEHERALASQIWSTLVPNQLSAPTGYTLLSSFQPARDLGGDFQLALGSWRVLGDVSGKGLPAAMHSGLLSGLVPIALEQPNPLKALASAAAPLLERAGAFATLALINFEQNGSLVYGSFGHPPLLVRRLDGRVETLGATAPPLGLFDPPPEAMRHFELRPGELLLVYTDGLIEAARNGELFGLERLSNLLEANSEPEVFLQELRAAMHAFEVSDDFGLHIYRYVGVGSCD</sequence>